<comment type="cofactor">
    <cofactor evidence="1">
        <name>[3Fe-4S] cluster</name>
        <dbReference type="ChEBI" id="CHEBI:21137"/>
    </cofactor>
</comment>
<name>A0A7C2P507_9PLAN</name>
<accession>A0A7C2P507</accession>
<dbReference type="GO" id="GO:0051537">
    <property type="term" value="F:2 iron, 2 sulfur cluster binding"/>
    <property type="evidence" value="ECO:0007669"/>
    <property type="project" value="InterPro"/>
</dbReference>
<protein>
    <submittedName>
        <fullName evidence="5">Succinate dehydrogenase/fumarate reductase iron-sulfur subunit</fullName>
    </submittedName>
</protein>
<dbReference type="Gene3D" id="3.10.20.30">
    <property type="match status" value="1"/>
</dbReference>
<dbReference type="InterPro" id="IPR006058">
    <property type="entry name" value="2Fe2S_fd_BS"/>
</dbReference>
<dbReference type="Pfam" id="PF12838">
    <property type="entry name" value="Fer4_7"/>
    <property type="match status" value="1"/>
</dbReference>
<feature type="domain" description="4Fe-4S ferredoxin-type" evidence="4">
    <location>
        <begin position="154"/>
        <end position="184"/>
    </location>
</feature>
<dbReference type="InterPro" id="IPR012675">
    <property type="entry name" value="Beta-grasp_dom_sf"/>
</dbReference>
<dbReference type="GO" id="GO:0009055">
    <property type="term" value="F:electron transfer activity"/>
    <property type="evidence" value="ECO:0007669"/>
    <property type="project" value="InterPro"/>
</dbReference>
<dbReference type="PANTHER" id="PTHR11921">
    <property type="entry name" value="SUCCINATE DEHYDROGENASE IRON-SULFUR PROTEIN"/>
    <property type="match status" value="1"/>
</dbReference>
<sequence>MSGLLDLTLRIWRQPTRDARGEFRTYRLSGISTEMSFLEMLDVLNEQLLGQGEDPVAFDHDCREGICGSCGMMINGQAHGPDPETTACQLHMRRFKSGDVIVLEPWRARAFPVLKDLVVDRSALDRIIAAGGYVSVNTGSAPEANSVPVPHENAERALDAAACIGCGACVAACKNASAMLFVGAKVSQFALLPQGAPERSERVLNMVAEMDRAGFGACTNTEECEAACPKAISVSNIARLNREYLRASLMSSAFPT</sequence>
<organism evidence="5">
    <name type="scientific">Schlesneria paludicola</name>
    <dbReference type="NCBI Taxonomy" id="360056"/>
    <lineage>
        <taxon>Bacteria</taxon>
        <taxon>Pseudomonadati</taxon>
        <taxon>Planctomycetota</taxon>
        <taxon>Planctomycetia</taxon>
        <taxon>Planctomycetales</taxon>
        <taxon>Planctomycetaceae</taxon>
        <taxon>Schlesneria</taxon>
    </lineage>
</organism>
<dbReference type="GO" id="GO:0022904">
    <property type="term" value="P:respiratory electron transport chain"/>
    <property type="evidence" value="ECO:0007669"/>
    <property type="project" value="TreeGrafter"/>
</dbReference>
<dbReference type="NCBIfam" id="NF005746">
    <property type="entry name" value="PRK07570.1"/>
    <property type="match status" value="1"/>
</dbReference>
<gene>
    <name evidence="5" type="ORF">ENQ76_05630</name>
</gene>
<dbReference type="PROSITE" id="PS00197">
    <property type="entry name" value="2FE2S_FER_1"/>
    <property type="match status" value="1"/>
</dbReference>
<dbReference type="EMBL" id="DSOK01000167">
    <property type="protein sequence ID" value="HEN14935.1"/>
    <property type="molecule type" value="Genomic_DNA"/>
</dbReference>
<evidence type="ECO:0000256" key="3">
    <source>
        <dbReference type="ARBA" id="ARBA00034078"/>
    </source>
</evidence>
<comment type="caution">
    <text evidence="5">The sequence shown here is derived from an EMBL/GenBank/DDBJ whole genome shotgun (WGS) entry which is preliminary data.</text>
</comment>
<dbReference type="SUPFAM" id="SSF46548">
    <property type="entry name" value="alpha-helical ferredoxin"/>
    <property type="match status" value="1"/>
</dbReference>
<dbReference type="InterPro" id="IPR017896">
    <property type="entry name" value="4Fe4S_Fe-S-bd"/>
</dbReference>
<proteinExistence type="inferred from homology"/>
<dbReference type="GO" id="GO:0009060">
    <property type="term" value="P:aerobic respiration"/>
    <property type="evidence" value="ECO:0007669"/>
    <property type="project" value="TreeGrafter"/>
</dbReference>
<evidence type="ECO:0000259" key="4">
    <source>
        <dbReference type="PROSITE" id="PS51379"/>
    </source>
</evidence>
<dbReference type="InterPro" id="IPR036010">
    <property type="entry name" value="2Fe-2S_ferredoxin-like_sf"/>
</dbReference>
<evidence type="ECO:0000256" key="2">
    <source>
        <dbReference type="ARBA" id="ARBA00009433"/>
    </source>
</evidence>
<dbReference type="InterPro" id="IPR050573">
    <property type="entry name" value="SDH/FRD_Iron-Sulfur"/>
</dbReference>
<dbReference type="PROSITE" id="PS51379">
    <property type="entry name" value="4FE4S_FER_2"/>
    <property type="match status" value="1"/>
</dbReference>
<dbReference type="Gene3D" id="1.10.1060.10">
    <property type="entry name" value="Alpha-helical ferredoxin"/>
    <property type="match status" value="1"/>
</dbReference>
<dbReference type="Pfam" id="PF13085">
    <property type="entry name" value="Fer2_3"/>
    <property type="match status" value="1"/>
</dbReference>
<dbReference type="PANTHER" id="PTHR11921:SF41">
    <property type="entry name" value="SUCCINATE DEHYDROGENASE"/>
    <property type="match status" value="1"/>
</dbReference>
<reference evidence="5" key="1">
    <citation type="journal article" date="2020" name="mSystems">
        <title>Genome- and Community-Level Interaction Insights into Carbon Utilization and Element Cycling Functions of Hydrothermarchaeota in Hydrothermal Sediment.</title>
        <authorList>
            <person name="Zhou Z."/>
            <person name="Liu Y."/>
            <person name="Xu W."/>
            <person name="Pan J."/>
            <person name="Luo Z.H."/>
            <person name="Li M."/>
        </authorList>
    </citation>
    <scope>NUCLEOTIDE SEQUENCE [LARGE SCALE GENOMIC DNA]</scope>
    <source>
        <strain evidence="5">SpSt-339</strain>
    </source>
</reference>
<comment type="similarity">
    <text evidence="2">Belongs to the succinate dehydrogenase/fumarate reductase iron-sulfur protein family.</text>
</comment>
<comment type="cofactor">
    <cofactor evidence="3">
        <name>[2Fe-2S] cluster</name>
        <dbReference type="ChEBI" id="CHEBI:190135"/>
    </cofactor>
</comment>
<evidence type="ECO:0000256" key="1">
    <source>
        <dbReference type="ARBA" id="ARBA00001927"/>
    </source>
</evidence>
<dbReference type="InterPro" id="IPR009051">
    <property type="entry name" value="Helical_ferredxn"/>
</dbReference>
<dbReference type="InterPro" id="IPR025192">
    <property type="entry name" value="Succ_DH/fum_Rdtase_N"/>
</dbReference>
<dbReference type="AlphaFoldDB" id="A0A7C2P507"/>
<evidence type="ECO:0000313" key="5">
    <source>
        <dbReference type="EMBL" id="HEN14935.1"/>
    </source>
</evidence>
<dbReference type="SUPFAM" id="SSF54292">
    <property type="entry name" value="2Fe-2S ferredoxin-like"/>
    <property type="match status" value="1"/>
</dbReference>